<evidence type="ECO:0000313" key="1">
    <source>
        <dbReference type="EMBL" id="KAJ8010376.1"/>
    </source>
</evidence>
<keyword evidence="2" id="KW-1185">Reference proteome</keyword>
<gene>
    <name evidence="1" type="ORF">DPEC_G00074420</name>
</gene>
<dbReference type="EMBL" id="CM055733">
    <property type="protein sequence ID" value="KAJ8010376.1"/>
    <property type="molecule type" value="Genomic_DNA"/>
</dbReference>
<protein>
    <submittedName>
        <fullName evidence="1">Uncharacterized protein</fullName>
    </submittedName>
</protein>
<proteinExistence type="predicted"/>
<dbReference type="Proteomes" id="UP001157502">
    <property type="component" value="Chromosome 6"/>
</dbReference>
<comment type="caution">
    <text evidence="1">The sequence shown here is derived from an EMBL/GenBank/DDBJ whole genome shotgun (WGS) entry which is preliminary data.</text>
</comment>
<organism evidence="1 2">
    <name type="scientific">Dallia pectoralis</name>
    <name type="common">Alaska blackfish</name>
    <dbReference type="NCBI Taxonomy" id="75939"/>
    <lineage>
        <taxon>Eukaryota</taxon>
        <taxon>Metazoa</taxon>
        <taxon>Chordata</taxon>
        <taxon>Craniata</taxon>
        <taxon>Vertebrata</taxon>
        <taxon>Euteleostomi</taxon>
        <taxon>Actinopterygii</taxon>
        <taxon>Neopterygii</taxon>
        <taxon>Teleostei</taxon>
        <taxon>Protacanthopterygii</taxon>
        <taxon>Esociformes</taxon>
        <taxon>Umbridae</taxon>
        <taxon>Dallia</taxon>
    </lineage>
</organism>
<name>A0ACC2H332_DALPE</name>
<evidence type="ECO:0000313" key="2">
    <source>
        <dbReference type="Proteomes" id="UP001157502"/>
    </source>
</evidence>
<sequence length="477" mass="52051">MSDDMSIFPKIALKPEVYDYLRGVFTNKEILAAVDQGEAEKRFQGLLSCLSHPPAFTCVRVSTHLASLEEIQHRLKEELKQQQKCGSEDFSITIFPHPHIPDVLLLPVMGPRPVVQLSAEVIVGAQCGSAVLRGAHVFAPGLLATPKFMKKGDVVSVFSDLEGKCTRGNKDFQGKRVFVGNGVSEMGRVDIFCSDKPVKGVGIRMVEPLYQSPSFDGILPSLVFLQNLPSVVVGHVLGPLPGERILDMCAAPGGKTCHIASLMGGQGEVVALDKIRGKVERICQNAKALHLDSIKAYCFNSVKAVCSDSRQDTEGPPYPPESFDRVLLDAPCSSLGQRPNMASTGSLKEICSYPPLQRKLFHTAVQLLRPGGVLVYSTCTVTLSENEELVAWALNTFPCLSLQPQDPHIGAEGMLGAGLSPENLRLLQRFSPELGWVQETEEEEFSAKQPESQSKPPLSQRANEDTIGFFIAKFLKR</sequence>
<reference evidence="1" key="1">
    <citation type="submission" date="2021-05" db="EMBL/GenBank/DDBJ databases">
        <authorList>
            <person name="Pan Q."/>
            <person name="Jouanno E."/>
            <person name="Zahm M."/>
            <person name="Klopp C."/>
            <person name="Cabau C."/>
            <person name="Louis A."/>
            <person name="Berthelot C."/>
            <person name="Parey E."/>
            <person name="Roest Crollius H."/>
            <person name="Montfort J."/>
            <person name="Robinson-Rechavi M."/>
            <person name="Bouchez O."/>
            <person name="Lampietro C."/>
            <person name="Lopez Roques C."/>
            <person name="Donnadieu C."/>
            <person name="Postlethwait J."/>
            <person name="Bobe J."/>
            <person name="Dillon D."/>
            <person name="Chandos A."/>
            <person name="von Hippel F."/>
            <person name="Guiguen Y."/>
        </authorList>
    </citation>
    <scope>NUCLEOTIDE SEQUENCE</scope>
    <source>
        <strain evidence="1">YG-Jan2019</strain>
    </source>
</reference>
<accession>A0ACC2H332</accession>